<dbReference type="Gene3D" id="2.60.300.12">
    <property type="entry name" value="HesB-like domain"/>
    <property type="match status" value="1"/>
</dbReference>
<keyword evidence="3" id="KW-1185">Reference proteome</keyword>
<dbReference type="Proteomes" id="UP000187412">
    <property type="component" value="Unassembled WGS sequence"/>
</dbReference>
<accession>A0ABX3HJJ9</accession>
<comment type="caution">
    <text evidence="2">The sequence shown here is derived from an EMBL/GenBank/DDBJ whole genome shotgun (WGS) entry which is preliminary data.</text>
</comment>
<dbReference type="EMBL" id="MPTB01000008">
    <property type="protein sequence ID" value="OMD49972.1"/>
    <property type="molecule type" value="Genomic_DNA"/>
</dbReference>
<organism evidence="2 3">
    <name type="scientific">Paenibacillus borealis</name>
    <dbReference type="NCBI Taxonomy" id="160799"/>
    <lineage>
        <taxon>Bacteria</taxon>
        <taxon>Bacillati</taxon>
        <taxon>Bacillota</taxon>
        <taxon>Bacilli</taxon>
        <taxon>Bacillales</taxon>
        <taxon>Paenibacillaceae</taxon>
        <taxon>Paenibacillus</taxon>
    </lineage>
</organism>
<dbReference type="InterPro" id="IPR000361">
    <property type="entry name" value="ATAP_core_dom"/>
</dbReference>
<dbReference type="RefSeq" id="WP_076110131.1">
    <property type="nucleotide sequence ID" value="NZ_MPTB01000008.1"/>
</dbReference>
<dbReference type="InterPro" id="IPR035903">
    <property type="entry name" value="HesB-like_dom_sf"/>
</dbReference>
<sequence>MKIQITPLAERKLKERLGDQPGLFKLFYDTEGCGCDGINVLLIVSEAQSGDVSIDAHELPFIISRQQEIFYEEQMRLDAEERFSSFKLDSHSQIYGKNILVRDLRNTEVPQPGAGIACEVTPR</sequence>
<protein>
    <recommendedName>
        <fullName evidence="1">Core domain-containing protein</fullName>
    </recommendedName>
</protein>
<evidence type="ECO:0000313" key="3">
    <source>
        <dbReference type="Proteomes" id="UP000187412"/>
    </source>
</evidence>
<proteinExistence type="predicted"/>
<feature type="domain" description="Core" evidence="1">
    <location>
        <begin position="1"/>
        <end position="101"/>
    </location>
</feature>
<name>A0ABX3HJJ9_PAEBO</name>
<reference evidence="2 3" key="1">
    <citation type="submission" date="2016-10" db="EMBL/GenBank/DDBJ databases">
        <title>Paenibacillus species isolates.</title>
        <authorList>
            <person name="Beno S.M."/>
        </authorList>
    </citation>
    <scope>NUCLEOTIDE SEQUENCE [LARGE SCALE GENOMIC DNA]</scope>
    <source>
        <strain evidence="2 3">FSL H7-0744</strain>
    </source>
</reference>
<evidence type="ECO:0000313" key="2">
    <source>
        <dbReference type="EMBL" id="OMD49972.1"/>
    </source>
</evidence>
<dbReference type="SUPFAM" id="SSF89360">
    <property type="entry name" value="HesB-like domain"/>
    <property type="match status" value="1"/>
</dbReference>
<evidence type="ECO:0000259" key="1">
    <source>
        <dbReference type="Pfam" id="PF01521"/>
    </source>
</evidence>
<dbReference type="Pfam" id="PF01521">
    <property type="entry name" value="Fe-S_biosyn"/>
    <property type="match status" value="1"/>
</dbReference>
<gene>
    <name evidence="2" type="ORF">BSK56_08490</name>
</gene>